<gene>
    <name evidence="2" type="ORF">GCM10007368_12090</name>
</gene>
<organism evidence="2 3">
    <name type="scientific">Isoptericola cucumis</name>
    <dbReference type="NCBI Taxonomy" id="1776856"/>
    <lineage>
        <taxon>Bacteria</taxon>
        <taxon>Bacillati</taxon>
        <taxon>Actinomycetota</taxon>
        <taxon>Actinomycetes</taxon>
        <taxon>Micrococcales</taxon>
        <taxon>Promicromonosporaceae</taxon>
        <taxon>Isoptericola</taxon>
    </lineage>
</organism>
<evidence type="ECO:0000256" key="1">
    <source>
        <dbReference type="SAM" id="MobiDB-lite"/>
    </source>
</evidence>
<reference evidence="3" key="1">
    <citation type="journal article" date="2019" name="Int. J. Syst. Evol. Microbiol.">
        <title>The Global Catalogue of Microorganisms (GCM) 10K type strain sequencing project: providing services to taxonomists for standard genome sequencing and annotation.</title>
        <authorList>
            <consortium name="The Broad Institute Genomics Platform"/>
            <consortium name="The Broad Institute Genome Sequencing Center for Infectious Disease"/>
            <person name="Wu L."/>
            <person name="Ma J."/>
        </authorList>
    </citation>
    <scope>NUCLEOTIDE SEQUENCE [LARGE SCALE GENOMIC DNA]</scope>
    <source>
        <strain evidence="3">CCM 8653</strain>
    </source>
</reference>
<protein>
    <recommendedName>
        <fullName evidence="4">Tetratricopeptide repeat protein</fullName>
    </recommendedName>
</protein>
<feature type="region of interest" description="Disordered" evidence="1">
    <location>
        <begin position="15"/>
        <end position="35"/>
    </location>
</feature>
<dbReference type="Proteomes" id="UP000632535">
    <property type="component" value="Unassembled WGS sequence"/>
</dbReference>
<dbReference type="RefSeq" id="WP_188522748.1">
    <property type="nucleotide sequence ID" value="NZ_BMDG01000003.1"/>
</dbReference>
<dbReference type="EMBL" id="BMDG01000003">
    <property type="protein sequence ID" value="GGI06623.1"/>
    <property type="molecule type" value="Genomic_DNA"/>
</dbReference>
<name>A0ABQ2B4Y5_9MICO</name>
<feature type="compositionally biased region" description="Polar residues" evidence="1">
    <location>
        <begin position="16"/>
        <end position="29"/>
    </location>
</feature>
<evidence type="ECO:0000313" key="2">
    <source>
        <dbReference type="EMBL" id="GGI06623.1"/>
    </source>
</evidence>
<evidence type="ECO:0000313" key="3">
    <source>
        <dbReference type="Proteomes" id="UP000632535"/>
    </source>
</evidence>
<comment type="caution">
    <text evidence="2">The sequence shown here is derived from an EMBL/GenBank/DDBJ whole genome shotgun (WGS) entry which is preliminary data.</text>
</comment>
<keyword evidence="3" id="KW-1185">Reference proteome</keyword>
<evidence type="ECO:0008006" key="4">
    <source>
        <dbReference type="Google" id="ProtNLM"/>
    </source>
</evidence>
<sequence>MALLPRLRQLLRRPFSASTVGTRRPSGSRSEGDTVQEDALRAMLSDDPNDEAAFHALAEIVRRRAAGSPHADDPLSAPADDVAQQRAADLAVWSLAEELAGHPRGWRPLLELGRLSLADDPDGAVRRLATAAERDPDGEALAEGLAILREAGMPTEALGLGIGHWRAREHAPEVGRQLVLAALEAGRVAEARQHLASLELRAGTDDLRAELERVIAARETTPT</sequence>
<proteinExistence type="predicted"/>
<accession>A0ABQ2B4Y5</accession>